<evidence type="ECO:0000256" key="1">
    <source>
        <dbReference type="SAM" id="MobiDB-lite"/>
    </source>
</evidence>
<evidence type="ECO:0000313" key="3">
    <source>
        <dbReference type="Proteomes" id="UP001608902"/>
    </source>
</evidence>
<gene>
    <name evidence="2" type="ORF">AB6A40_000403</name>
</gene>
<accession>A0ABD6E213</accession>
<evidence type="ECO:0008006" key="4">
    <source>
        <dbReference type="Google" id="ProtNLM"/>
    </source>
</evidence>
<protein>
    <recommendedName>
        <fullName evidence="4">CxC3 like cysteine cluster domain-containing protein</fullName>
    </recommendedName>
</protein>
<dbReference type="EMBL" id="JBGFUD010000108">
    <property type="protein sequence ID" value="MFH4973694.1"/>
    <property type="molecule type" value="Genomic_DNA"/>
</dbReference>
<feature type="region of interest" description="Disordered" evidence="1">
    <location>
        <begin position="1"/>
        <end position="26"/>
    </location>
</feature>
<keyword evidence="3" id="KW-1185">Reference proteome</keyword>
<dbReference type="AlphaFoldDB" id="A0ABD6E213"/>
<dbReference type="Proteomes" id="UP001608902">
    <property type="component" value="Unassembled WGS sequence"/>
</dbReference>
<evidence type="ECO:0000313" key="2">
    <source>
        <dbReference type="EMBL" id="MFH4973694.1"/>
    </source>
</evidence>
<name>A0ABD6E213_9BILA</name>
<reference evidence="2 3" key="1">
    <citation type="submission" date="2024-08" db="EMBL/GenBank/DDBJ databases">
        <title>Gnathostoma spinigerum genome.</title>
        <authorList>
            <person name="Gonzalez-Bertolin B."/>
            <person name="Monzon S."/>
            <person name="Zaballos A."/>
            <person name="Jimenez P."/>
            <person name="Dekumyoy P."/>
            <person name="Varona S."/>
            <person name="Cuesta I."/>
            <person name="Sumanam S."/>
            <person name="Adisakwattana P."/>
            <person name="Gasser R.B."/>
            <person name="Hernandez-Gonzalez A."/>
            <person name="Young N.D."/>
            <person name="Perteguer M.J."/>
        </authorList>
    </citation>
    <scope>NUCLEOTIDE SEQUENCE [LARGE SCALE GENOMIC DNA]</scope>
    <source>
        <strain evidence="2">AL3</strain>
        <tissue evidence="2">Liver</tissue>
    </source>
</reference>
<sequence length="360" mass="41540">MDHSPSQSRDVKFSADSNEADEREVSRQTEALRTYIVRVESLMDTDELLKEFVNLFELSGELEPSSNAGKTVEWLAARRVICNTQKCSLCNGQCVLIMDDTDIDNLKWYCRACNRKQSIREGSFFMLGNDHSLFQLVSIIYCFIKQLPHWAIAVEAELESREEAQAWCERLRSICVKWFSNHQHKLGEQSNELTPKIVEMGCSRCFEKATDTSLTPKVHSPKNRVSQGPSERLLFAVVEQDSRKCHMINVTYWRNPKWTLGYLLHNKLIPGTKVVCDECCASKRCSGINPCSFVHPDGLASLRKCWLRFKRFCSIYPYNSSSGMNDYLKEFMWRNAFSHGNLFAQFLLCLREQYPATSEM</sequence>
<comment type="caution">
    <text evidence="2">The sequence shown here is derived from an EMBL/GenBank/DDBJ whole genome shotgun (WGS) entry which is preliminary data.</text>
</comment>
<organism evidence="2 3">
    <name type="scientific">Gnathostoma spinigerum</name>
    <dbReference type="NCBI Taxonomy" id="75299"/>
    <lineage>
        <taxon>Eukaryota</taxon>
        <taxon>Metazoa</taxon>
        <taxon>Ecdysozoa</taxon>
        <taxon>Nematoda</taxon>
        <taxon>Chromadorea</taxon>
        <taxon>Rhabditida</taxon>
        <taxon>Spirurina</taxon>
        <taxon>Gnathostomatomorpha</taxon>
        <taxon>Gnathostomatoidea</taxon>
        <taxon>Gnathostomatidae</taxon>
        <taxon>Gnathostoma</taxon>
    </lineage>
</organism>
<feature type="compositionally biased region" description="Basic and acidic residues" evidence="1">
    <location>
        <begin position="1"/>
        <end position="13"/>
    </location>
</feature>
<proteinExistence type="predicted"/>